<dbReference type="CTD" id="119692"/>
<feature type="domain" description="G-protein coupled receptors family 1 profile" evidence="11">
    <location>
        <begin position="49"/>
        <end position="299"/>
    </location>
</feature>
<comment type="subcellular location">
    <subcellularLocation>
        <location evidence="1">Membrane</location>
        <topology evidence="1">Multi-pass membrane protein</topology>
    </subcellularLocation>
</comment>
<dbReference type="InterPro" id="IPR000276">
    <property type="entry name" value="GPCR_Rhodpsn"/>
</dbReference>
<evidence type="ECO:0000256" key="10">
    <source>
        <dbReference type="SAM" id="Phobius"/>
    </source>
</evidence>
<keyword evidence="5 10" id="KW-1133">Transmembrane helix</keyword>
<accession>A0A8B7TTW5</accession>
<keyword evidence="6" id="KW-0297">G-protein coupled receptor</keyword>
<evidence type="ECO:0000256" key="8">
    <source>
        <dbReference type="ARBA" id="ARBA00023170"/>
    </source>
</evidence>
<feature type="transmembrane region" description="Helical" evidence="10">
    <location>
        <begin position="249"/>
        <end position="268"/>
    </location>
</feature>
<keyword evidence="7 10" id="KW-0472">Membrane</keyword>
<dbReference type="Pfam" id="PF13853">
    <property type="entry name" value="7tm_4"/>
    <property type="match status" value="1"/>
</dbReference>
<evidence type="ECO:0000256" key="9">
    <source>
        <dbReference type="ARBA" id="ARBA00023224"/>
    </source>
</evidence>
<keyword evidence="3 10" id="KW-0812">Transmembrane</keyword>
<dbReference type="GO" id="GO:0004984">
    <property type="term" value="F:olfactory receptor activity"/>
    <property type="evidence" value="ECO:0007669"/>
    <property type="project" value="InterPro"/>
</dbReference>
<evidence type="ECO:0000256" key="7">
    <source>
        <dbReference type="ARBA" id="ARBA00023136"/>
    </source>
</evidence>
<feature type="transmembrane region" description="Helical" evidence="10">
    <location>
        <begin position="34"/>
        <end position="57"/>
    </location>
</feature>
<dbReference type="RefSeq" id="XP_020010232.1">
    <property type="nucleotide sequence ID" value="XM_020154643.1"/>
</dbReference>
<dbReference type="InterPro" id="IPR050402">
    <property type="entry name" value="OR51/52/56-like"/>
</dbReference>
<feature type="transmembrane region" description="Helical" evidence="10">
    <location>
        <begin position="106"/>
        <end position="128"/>
    </location>
</feature>
<dbReference type="PANTHER" id="PTHR26450:SF73">
    <property type="entry name" value="OLFACTORY RECEPTOR 51S1"/>
    <property type="match status" value="1"/>
</dbReference>
<keyword evidence="9" id="KW-0807">Transducer</keyword>
<dbReference type="Gene3D" id="1.20.1070.10">
    <property type="entry name" value="Rhodopsin 7-helix transmembrane proteins"/>
    <property type="match status" value="1"/>
</dbReference>
<reference evidence="12" key="1">
    <citation type="submission" date="2023-09" db="UniProtKB">
        <authorList>
            <consortium name="Ensembl"/>
        </authorList>
    </citation>
    <scope>IDENTIFICATION</scope>
</reference>
<evidence type="ECO:0000313" key="12">
    <source>
        <dbReference type="Ensembl" id="ENSCCNP00000011902.1"/>
    </source>
</evidence>
<evidence type="ECO:0000313" key="14">
    <source>
        <dbReference type="RefSeq" id="XP_020010232.1"/>
    </source>
</evidence>
<dbReference type="AlphaFoldDB" id="A0A8B7TTW5"/>
<dbReference type="GO" id="GO:0005886">
    <property type="term" value="C:plasma membrane"/>
    <property type="evidence" value="ECO:0007669"/>
    <property type="project" value="TreeGrafter"/>
</dbReference>
<dbReference type="SUPFAM" id="SSF81321">
    <property type="entry name" value="Family A G protein-coupled receptor-like"/>
    <property type="match status" value="1"/>
</dbReference>
<dbReference type="GO" id="GO:0004930">
    <property type="term" value="F:G protein-coupled receptor activity"/>
    <property type="evidence" value="ECO:0007669"/>
    <property type="project" value="UniProtKB-KW"/>
</dbReference>
<proteinExistence type="predicted"/>
<dbReference type="PRINTS" id="PR00237">
    <property type="entry name" value="GPCRRHODOPSN"/>
</dbReference>
<evidence type="ECO:0000256" key="6">
    <source>
        <dbReference type="ARBA" id="ARBA00023040"/>
    </source>
</evidence>
<evidence type="ECO:0000313" key="13">
    <source>
        <dbReference type="Proteomes" id="UP001732720"/>
    </source>
</evidence>
<feature type="transmembrane region" description="Helical" evidence="10">
    <location>
        <begin position="148"/>
        <end position="167"/>
    </location>
</feature>
<dbReference type="FunFam" id="1.20.1070.10:FF:000002">
    <property type="entry name" value="Olfactory receptor"/>
    <property type="match status" value="1"/>
</dbReference>
<dbReference type="InterPro" id="IPR000725">
    <property type="entry name" value="Olfact_rcpt"/>
</dbReference>
<sequence length="323" mass="35472">MSTLSTETVSNSSNSMTSTFLLVGMPGPSTAPSWWTLPLITVYLLSALGNGTILWIIALEPTLHRPMYFFLFLLSVSDVGLATALMPTLLGLAFAGAHAIPASACLLQMFFVHVFSVMESSVLLAMAFDRALAICRPLHYPSLLTNGVINKICLVIAFRCLGLHLPLPFLLAHMPYCHPQVLTHSYCLHPDMASLACPGAWGSVYSLVVVLSAMALDPLLIFFSYGLIVKVLQGVGSSEDRWKVGQTCAAHLSAVLLFYIPMILLALIDQLKVLLPQTAHTLLSYVHFLLPPLLNPILYSVKMKEIRERIYKRMQSRRVGCAQ</sequence>
<dbReference type="PRINTS" id="PR00245">
    <property type="entry name" value="OLFACTORYR"/>
</dbReference>
<keyword evidence="4" id="KW-0552">Olfaction</keyword>
<evidence type="ECO:0000256" key="5">
    <source>
        <dbReference type="ARBA" id="ARBA00022989"/>
    </source>
</evidence>
<dbReference type="OrthoDB" id="9444602at2759"/>
<evidence type="ECO:0000256" key="2">
    <source>
        <dbReference type="ARBA" id="ARBA00022606"/>
    </source>
</evidence>
<protein>
    <submittedName>
        <fullName evidence="14">Olfactory receptor 51S1</fullName>
    </submittedName>
</protein>
<dbReference type="Ensembl" id="ENSCCNT00000015605.1">
    <property type="protein sequence ID" value="ENSCCNP00000011902.1"/>
    <property type="gene ID" value="ENSCCNG00000012369.1"/>
</dbReference>
<keyword evidence="8 14" id="KW-0675">Receptor</keyword>
<reference evidence="14" key="2">
    <citation type="submission" date="2025-04" db="UniProtKB">
        <authorList>
            <consortium name="RefSeq"/>
        </authorList>
    </citation>
    <scope>IDENTIFICATION</scope>
    <source>
        <tissue evidence="14">Leukocyte</tissue>
    </source>
</reference>
<dbReference type="KEGG" id="ccan:109679435"/>
<evidence type="ECO:0000256" key="3">
    <source>
        <dbReference type="ARBA" id="ARBA00022692"/>
    </source>
</evidence>
<evidence type="ECO:0000256" key="4">
    <source>
        <dbReference type="ARBA" id="ARBA00022725"/>
    </source>
</evidence>
<name>A0A8B7TTW5_CASCN</name>
<feature type="transmembrane region" description="Helical" evidence="10">
    <location>
        <begin position="204"/>
        <end position="228"/>
    </location>
</feature>
<evidence type="ECO:0000259" key="11">
    <source>
        <dbReference type="PROSITE" id="PS50262"/>
    </source>
</evidence>
<keyword evidence="13" id="KW-1185">Reference proteome</keyword>
<dbReference type="InterPro" id="IPR017452">
    <property type="entry name" value="GPCR_Rhodpsn_7TM"/>
</dbReference>
<feature type="transmembrane region" description="Helical" evidence="10">
    <location>
        <begin position="69"/>
        <end position="94"/>
    </location>
</feature>
<keyword evidence="2" id="KW-0716">Sensory transduction</keyword>
<dbReference type="Proteomes" id="UP001732720">
    <property type="component" value="Chromosome 1"/>
</dbReference>
<feature type="transmembrane region" description="Helical" evidence="10">
    <location>
        <begin position="280"/>
        <end position="301"/>
    </location>
</feature>
<dbReference type="GO" id="GO:0071396">
    <property type="term" value="P:cellular response to lipid"/>
    <property type="evidence" value="ECO:0007669"/>
    <property type="project" value="UniProtKB-ARBA"/>
</dbReference>
<gene>
    <name evidence="12 14" type="primary">LOC109679435</name>
</gene>
<dbReference type="PANTHER" id="PTHR26450">
    <property type="entry name" value="OLFACTORY RECEPTOR 56B1-RELATED"/>
    <property type="match status" value="1"/>
</dbReference>
<dbReference type="PROSITE" id="PS50262">
    <property type="entry name" value="G_PROTEIN_RECEP_F1_2"/>
    <property type="match status" value="1"/>
</dbReference>
<organism evidence="14">
    <name type="scientific">Castor canadensis</name>
    <name type="common">American beaver</name>
    <dbReference type="NCBI Taxonomy" id="51338"/>
    <lineage>
        <taxon>Eukaryota</taxon>
        <taxon>Metazoa</taxon>
        <taxon>Chordata</taxon>
        <taxon>Craniata</taxon>
        <taxon>Vertebrata</taxon>
        <taxon>Euteleostomi</taxon>
        <taxon>Mammalia</taxon>
        <taxon>Eutheria</taxon>
        <taxon>Euarchontoglires</taxon>
        <taxon>Glires</taxon>
        <taxon>Rodentia</taxon>
        <taxon>Castorimorpha</taxon>
        <taxon>Castoridae</taxon>
        <taxon>Castor</taxon>
    </lineage>
</organism>
<evidence type="ECO:0000256" key="1">
    <source>
        <dbReference type="ARBA" id="ARBA00004141"/>
    </source>
</evidence>